<dbReference type="AlphaFoldDB" id="A0A951Q7Q4"/>
<accession>A0A951Q7Q4</accession>
<dbReference type="Proteomes" id="UP000715781">
    <property type="component" value="Unassembled WGS sequence"/>
</dbReference>
<reference evidence="1" key="2">
    <citation type="journal article" date="2022" name="Microbiol. Resour. Announc.">
        <title>Metagenome Sequencing to Explore Phylogenomics of Terrestrial Cyanobacteria.</title>
        <authorList>
            <person name="Ward R.D."/>
            <person name="Stajich J.E."/>
            <person name="Johansen J.R."/>
            <person name="Huntemann M."/>
            <person name="Clum A."/>
            <person name="Foster B."/>
            <person name="Foster B."/>
            <person name="Roux S."/>
            <person name="Palaniappan K."/>
            <person name="Varghese N."/>
            <person name="Mukherjee S."/>
            <person name="Reddy T.B.K."/>
            <person name="Daum C."/>
            <person name="Copeland A."/>
            <person name="Chen I.A."/>
            <person name="Ivanova N.N."/>
            <person name="Kyrpides N.C."/>
            <person name="Shapiro N."/>
            <person name="Eloe-Fadrosh E.A."/>
            <person name="Pietrasiak N."/>
        </authorList>
    </citation>
    <scope>NUCLEOTIDE SEQUENCE</scope>
    <source>
        <strain evidence="1">JT2-VF2</strain>
    </source>
</reference>
<gene>
    <name evidence="1" type="ORF">KME32_34555</name>
</gene>
<organism evidence="1 2">
    <name type="scientific">Mojavia pulchra JT2-VF2</name>
    <dbReference type="NCBI Taxonomy" id="287848"/>
    <lineage>
        <taxon>Bacteria</taxon>
        <taxon>Bacillati</taxon>
        <taxon>Cyanobacteriota</taxon>
        <taxon>Cyanophyceae</taxon>
        <taxon>Nostocales</taxon>
        <taxon>Nostocaceae</taxon>
    </lineage>
</organism>
<proteinExistence type="predicted"/>
<reference evidence="1" key="1">
    <citation type="submission" date="2021-05" db="EMBL/GenBank/DDBJ databases">
        <authorList>
            <person name="Pietrasiak N."/>
            <person name="Ward R."/>
            <person name="Stajich J.E."/>
            <person name="Kurbessoian T."/>
        </authorList>
    </citation>
    <scope>NUCLEOTIDE SEQUENCE</scope>
    <source>
        <strain evidence="1">JT2-VF2</strain>
    </source>
</reference>
<protein>
    <submittedName>
        <fullName evidence="1">Uncharacterized protein</fullName>
    </submittedName>
</protein>
<evidence type="ECO:0000313" key="2">
    <source>
        <dbReference type="Proteomes" id="UP000715781"/>
    </source>
</evidence>
<comment type="caution">
    <text evidence="1">The sequence shown here is derived from an EMBL/GenBank/DDBJ whole genome shotgun (WGS) entry which is preliminary data.</text>
</comment>
<name>A0A951Q7Q4_9NOST</name>
<dbReference type="EMBL" id="JAHHHN010000060">
    <property type="protein sequence ID" value="MBW4566106.1"/>
    <property type="molecule type" value="Genomic_DNA"/>
</dbReference>
<evidence type="ECO:0000313" key="1">
    <source>
        <dbReference type="EMBL" id="MBW4566106.1"/>
    </source>
</evidence>
<sequence length="113" mass="13195">MVIPELEQQLLQLSPNDKLYIIQILAQSLTTNNNNTQPNQQNKLIESLHQTPLAELTKELDLSQVLRTLIESLQPEKPTFIREYPQPQFYGCIEDETFFRHPQGQQPEREPIL</sequence>